<dbReference type="Proteomes" id="UP000244552">
    <property type="component" value="Unassembled WGS sequence"/>
</dbReference>
<keyword evidence="5 6" id="KW-0472">Membrane</keyword>
<feature type="transmembrane region" description="Helical" evidence="6">
    <location>
        <begin position="294"/>
        <end position="313"/>
    </location>
</feature>
<dbReference type="Proteomes" id="UP000192353">
    <property type="component" value="Unassembled WGS sequence"/>
</dbReference>
<evidence type="ECO:0000256" key="5">
    <source>
        <dbReference type="ARBA" id="ARBA00023136"/>
    </source>
</evidence>
<dbReference type="GO" id="GO:0022857">
    <property type="term" value="F:transmembrane transporter activity"/>
    <property type="evidence" value="ECO:0007669"/>
    <property type="project" value="InterPro"/>
</dbReference>
<keyword evidence="4 6" id="KW-1133">Transmembrane helix</keyword>
<protein>
    <submittedName>
        <fullName evidence="9">MFS transporter</fullName>
    </submittedName>
    <submittedName>
        <fullName evidence="8">Permeases of the major facilitator superfamily</fullName>
    </submittedName>
</protein>
<dbReference type="InterPro" id="IPR020846">
    <property type="entry name" value="MFS_dom"/>
</dbReference>
<evidence type="ECO:0000256" key="2">
    <source>
        <dbReference type="ARBA" id="ARBA00022448"/>
    </source>
</evidence>
<dbReference type="PANTHER" id="PTHR23511:SF34">
    <property type="entry name" value="SYNAPTIC VESICLE GLYCOPROTEIN 2"/>
    <property type="match status" value="1"/>
</dbReference>
<dbReference type="SUPFAM" id="SSF103473">
    <property type="entry name" value="MFS general substrate transporter"/>
    <property type="match status" value="1"/>
</dbReference>
<dbReference type="Proteomes" id="UP000029488">
    <property type="component" value="Chromosome"/>
</dbReference>
<feature type="transmembrane region" description="Helical" evidence="6">
    <location>
        <begin position="91"/>
        <end position="116"/>
    </location>
</feature>
<evidence type="ECO:0000256" key="1">
    <source>
        <dbReference type="ARBA" id="ARBA00004651"/>
    </source>
</evidence>
<evidence type="ECO:0000313" key="12">
    <source>
        <dbReference type="Proteomes" id="UP000192353"/>
    </source>
</evidence>
<dbReference type="InterPro" id="IPR036259">
    <property type="entry name" value="MFS_trans_sf"/>
</dbReference>
<feature type="domain" description="Major facilitator superfamily (MFS) profile" evidence="7">
    <location>
        <begin position="26"/>
        <end position="433"/>
    </location>
</feature>
<dbReference type="KEGG" id="lsj:LSJ_0865"/>
<sequence>MKYIKKELQSKKDYKKAPFSDVHWRVYISILLGQIACGYALGISGIALDQAGSYLPLTNFWTGLIGAGGLIGLFGSIFMGRLADKVGRKGLLMLNMYIFTILSLAHLFVTNLFLIFLLRLGLGLMMAIDYTVGNALLIEWLPTGESGKKQSRLLIYWSIGFILAYLIGSYLGGFSQGWKYSFASSFIFGLIAAVFRSFAKIPASPSWLASRGKNAKAQKVIQRNLGSKWGLSERLLSIKVKNISWLHLFSKNYRRQTLVGGLFYASQAFSFFGISIFLPILLKSMGVTNADMSGILYNGSMLIGVVIGIWIFNKISRRSFLVVSFLSSAIALAAMVFLDISMWAKLGIFSLFSVILSSSLVLDYPYPSELFDVKVRATGMGICIAISRIGAACGTFLLPILTDMGGSQLAMLVCALVLLIGSMICLVWAPETSPKFMKKNEILENEVTE</sequence>
<proteinExistence type="predicted"/>
<reference evidence="8 11" key="1">
    <citation type="journal article" date="2014" name="BMC Genomics">
        <title>Unusual genome complexity in Lactobacillus salivarius JCM1046.</title>
        <authorList>
            <person name="Raftis E.J."/>
            <person name="Forde B.M."/>
            <person name="Claesson M.J."/>
            <person name="O'Toole P.W."/>
        </authorList>
    </citation>
    <scope>NUCLEOTIDE SEQUENCE [LARGE SCALE GENOMIC DNA]</scope>
    <source>
        <strain evidence="8 11">JCM1046</strain>
    </source>
</reference>
<keyword evidence="3 6" id="KW-0812">Transmembrane</keyword>
<dbReference type="PROSITE" id="PS50850">
    <property type="entry name" value="MFS"/>
    <property type="match status" value="1"/>
</dbReference>
<feature type="transmembrane region" description="Helical" evidence="6">
    <location>
        <begin position="180"/>
        <end position="199"/>
    </location>
</feature>
<feature type="transmembrane region" description="Helical" evidence="6">
    <location>
        <begin position="320"/>
        <end position="340"/>
    </location>
</feature>
<reference evidence="10 13" key="3">
    <citation type="journal article" date="2018" name="Genome Announc.">
        <title>Fifty-Six Draft Genome Sequences of 10 Lactobacillus Species from 22 Commercial Dietary Supplements.</title>
        <authorList>
            <person name="Gangiredla J."/>
            <person name="Barnaba T.J."/>
            <person name="Mammel M.K."/>
            <person name="Lacher D.W."/>
            <person name="Elkins C.A."/>
            <person name="Lampel K.A."/>
            <person name="Whitehouse C.A."/>
            <person name="Tartera C."/>
        </authorList>
    </citation>
    <scope>NUCLEOTIDE SEQUENCE [LARGE SCALE GENOMIC DNA]</scope>
    <source>
        <strain evidence="10 13">DS11_12</strain>
    </source>
</reference>
<dbReference type="EMBL" id="NBEY01000039">
    <property type="protein sequence ID" value="OQR25466.1"/>
    <property type="molecule type" value="Genomic_DNA"/>
</dbReference>
<keyword evidence="2" id="KW-0813">Transport</keyword>
<dbReference type="AlphaFoldDB" id="A0A089QHU0"/>
<feature type="transmembrane region" description="Helical" evidence="6">
    <location>
        <begin position="122"/>
        <end position="141"/>
    </location>
</feature>
<feature type="transmembrane region" description="Helical" evidence="6">
    <location>
        <begin position="346"/>
        <end position="366"/>
    </location>
</feature>
<evidence type="ECO:0000313" key="8">
    <source>
        <dbReference type="EMBL" id="AIR10546.1"/>
    </source>
</evidence>
<evidence type="ECO:0000313" key="10">
    <source>
        <dbReference type="EMBL" id="PTR98725.1"/>
    </source>
</evidence>
<comment type="subcellular location">
    <subcellularLocation>
        <location evidence="1">Cell membrane</location>
        <topology evidence="1">Multi-pass membrane protein</topology>
    </subcellularLocation>
</comment>
<dbReference type="GO" id="GO:0005886">
    <property type="term" value="C:plasma membrane"/>
    <property type="evidence" value="ECO:0007669"/>
    <property type="project" value="UniProtKB-SubCell"/>
</dbReference>
<evidence type="ECO:0000313" key="9">
    <source>
        <dbReference type="EMBL" id="OQR25466.1"/>
    </source>
</evidence>
<feature type="transmembrane region" description="Helical" evidence="6">
    <location>
        <begin position="26"/>
        <end position="48"/>
    </location>
</feature>
<feature type="transmembrane region" description="Helical" evidence="6">
    <location>
        <begin position="407"/>
        <end position="429"/>
    </location>
</feature>
<reference evidence="9 12" key="2">
    <citation type="submission" date="2017-03" db="EMBL/GenBank/DDBJ databases">
        <title>Phylogenomics and comparative genomics of Lactobacillus salivarius, a mammalian gut commensal.</title>
        <authorList>
            <person name="Harris H.M."/>
        </authorList>
    </citation>
    <scope>NUCLEOTIDE SEQUENCE [LARGE SCALE GENOMIC DNA]</scope>
    <source>
        <strain evidence="9 12">AH4231</strain>
    </source>
</reference>
<evidence type="ECO:0000313" key="13">
    <source>
        <dbReference type="Proteomes" id="UP000244552"/>
    </source>
</evidence>
<evidence type="ECO:0000313" key="11">
    <source>
        <dbReference type="Proteomes" id="UP000029488"/>
    </source>
</evidence>
<name>A0A089QHU0_9LACO</name>
<accession>A0A089QHU0</accession>
<feature type="transmembrane region" description="Helical" evidence="6">
    <location>
        <begin position="378"/>
        <end position="401"/>
    </location>
</feature>
<feature type="transmembrane region" description="Helical" evidence="6">
    <location>
        <begin position="60"/>
        <end position="79"/>
    </location>
</feature>
<dbReference type="Pfam" id="PF00083">
    <property type="entry name" value="Sugar_tr"/>
    <property type="match status" value="1"/>
</dbReference>
<dbReference type="PANTHER" id="PTHR23511">
    <property type="entry name" value="SYNAPTIC VESICLE GLYCOPROTEIN 2"/>
    <property type="match status" value="1"/>
</dbReference>
<feature type="transmembrane region" description="Helical" evidence="6">
    <location>
        <begin position="258"/>
        <end position="282"/>
    </location>
</feature>
<evidence type="ECO:0000256" key="4">
    <source>
        <dbReference type="ARBA" id="ARBA00022989"/>
    </source>
</evidence>
<dbReference type="RefSeq" id="WP_003700184.1">
    <property type="nucleotide sequence ID" value="NZ_CBCRTQ010000008.1"/>
</dbReference>
<dbReference type="EMBL" id="CP007646">
    <property type="protein sequence ID" value="AIR10546.1"/>
    <property type="molecule type" value="Genomic_DNA"/>
</dbReference>
<dbReference type="Gene3D" id="1.20.1250.20">
    <property type="entry name" value="MFS general substrate transporter like domains"/>
    <property type="match status" value="1"/>
</dbReference>
<gene>
    <name evidence="9" type="ORF">B6U37_04595</name>
    <name evidence="10" type="ORF">DBP89_00925</name>
    <name evidence="8" type="ORF">LSJ_0865</name>
</gene>
<dbReference type="InterPro" id="IPR005828">
    <property type="entry name" value="MFS_sugar_transport-like"/>
</dbReference>
<evidence type="ECO:0000256" key="3">
    <source>
        <dbReference type="ARBA" id="ARBA00022692"/>
    </source>
</evidence>
<dbReference type="EMBL" id="QAGV01000001">
    <property type="protein sequence ID" value="PTR98725.1"/>
    <property type="molecule type" value="Genomic_DNA"/>
</dbReference>
<evidence type="ECO:0000259" key="7">
    <source>
        <dbReference type="PROSITE" id="PS50850"/>
    </source>
</evidence>
<organism evidence="8 11">
    <name type="scientific">Ligilactobacillus salivarius</name>
    <dbReference type="NCBI Taxonomy" id="1624"/>
    <lineage>
        <taxon>Bacteria</taxon>
        <taxon>Bacillati</taxon>
        <taxon>Bacillota</taxon>
        <taxon>Bacilli</taxon>
        <taxon>Lactobacillales</taxon>
        <taxon>Lactobacillaceae</taxon>
        <taxon>Ligilactobacillus</taxon>
    </lineage>
</organism>
<feature type="transmembrane region" description="Helical" evidence="6">
    <location>
        <begin position="153"/>
        <end position="174"/>
    </location>
</feature>
<evidence type="ECO:0000256" key="6">
    <source>
        <dbReference type="SAM" id="Phobius"/>
    </source>
</evidence>